<dbReference type="GO" id="GO:0046656">
    <property type="term" value="P:folic acid biosynthetic process"/>
    <property type="evidence" value="ECO:0007669"/>
    <property type="project" value="UniProtKB-KW"/>
</dbReference>
<reference evidence="11 12" key="1">
    <citation type="submission" date="2019-07" db="EMBL/GenBank/DDBJ databases">
        <title>Tepidimonas thermarum AA-1 draft genome.</title>
        <authorList>
            <person name="Da Costa M.S."/>
            <person name="Froufe H.J.C."/>
            <person name="Egas C."/>
            <person name="Albuquerque L."/>
        </authorList>
    </citation>
    <scope>NUCLEOTIDE SEQUENCE [LARGE SCALE GENOMIC DNA]</scope>
    <source>
        <strain evidence="11 12">AA-1</strain>
    </source>
</reference>
<comment type="pathway">
    <text evidence="3 9">Cofactor biosynthesis; tetrahydrofolate biosynthesis; 7,8-dihydrofolate from 2-amino-4-hydroxy-6-hydroxymethyl-7,8-dihydropteridine diphosphate and 4-aminobenzoate: step 1/2.</text>
</comment>
<dbReference type="NCBIfam" id="TIGR01496">
    <property type="entry name" value="DHPS"/>
    <property type="match status" value="1"/>
</dbReference>
<dbReference type="InterPro" id="IPR011005">
    <property type="entry name" value="Dihydropteroate_synth-like_sf"/>
</dbReference>
<keyword evidence="8 9" id="KW-0289">Folate biosynthesis</keyword>
<protein>
    <recommendedName>
        <fullName evidence="4 9">Dihydropteroate synthase</fullName>
        <shortName evidence="9">DHPS</shortName>
        <ecNumber evidence="4 9">2.5.1.15</ecNumber>
    </recommendedName>
    <alternativeName>
        <fullName evidence="9">Dihydropteroate pyrophosphorylase</fullName>
    </alternativeName>
</protein>
<dbReference type="AlphaFoldDB" id="A0A554X8W3"/>
<comment type="caution">
    <text evidence="11">The sequence shown here is derived from an EMBL/GenBank/DDBJ whole genome shotgun (WGS) entry which is preliminary data.</text>
</comment>
<evidence type="ECO:0000313" key="12">
    <source>
        <dbReference type="Proteomes" id="UP000318542"/>
    </source>
</evidence>
<keyword evidence="7 9" id="KW-0460">Magnesium</keyword>
<dbReference type="Proteomes" id="UP000318542">
    <property type="component" value="Unassembled WGS sequence"/>
</dbReference>
<evidence type="ECO:0000256" key="8">
    <source>
        <dbReference type="ARBA" id="ARBA00022909"/>
    </source>
</evidence>
<dbReference type="PROSITE" id="PS50972">
    <property type="entry name" value="PTERIN_BINDING"/>
    <property type="match status" value="1"/>
</dbReference>
<proteinExistence type="inferred from homology"/>
<comment type="function">
    <text evidence="9">Catalyzes the condensation of para-aminobenzoate (pABA) with 6-hydroxymethyl-7,8-dihydropterin diphosphate (DHPt-PP) to form 7,8-dihydropteroate (H2Pte), the immediate precursor of folate derivatives.</text>
</comment>
<dbReference type="OrthoDB" id="9811744at2"/>
<evidence type="ECO:0000259" key="10">
    <source>
        <dbReference type="PROSITE" id="PS50972"/>
    </source>
</evidence>
<dbReference type="PROSITE" id="PS00793">
    <property type="entry name" value="DHPS_2"/>
    <property type="match status" value="1"/>
</dbReference>
<dbReference type="GO" id="GO:0004156">
    <property type="term" value="F:dihydropteroate synthase activity"/>
    <property type="evidence" value="ECO:0007669"/>
    <property type="project" value="UniProtKB-EC"/>
</dbReference>
<accession>A0A554X8W3</accession>
<dbReference type="GO" id="GO:0046654">
    <property type="term" value="P:tetrahydrofolate biosynthetic process"/>
    <property type="evidence" value="ECO:0007669"/>
    <property type="project" value="UniProtKB-UniPathway"/>
</dbReference>
<keyword evidence="6 9" id="KW-0479">Metal-binding</keyword>
<sequence length="293" mass="31231">MIQAPALLWRTARFALDLRHPLVMGIVNVTPDSFSDGGAHGDPASGLRHAESLLAQGANILDIGGESTRPGAPPVPLQEELARVLPVVREAVRWGVPISIDTYKPEVMAECLALGADIVNDVWALRRVGADGRSAEAVVAQHPACGVVLMHMHRQPQDMQVQPMQGDAVPQVRDFLAARAATLQARGVARERIVLDYGIGFGKTVAQNLALLARQHELLALGYPLLAGWSRKSTLGRITGQDVAADRVAASLAAALLAVERGARIVRVHDVAATVQALKVWQALHDSDACARA</sequence>
<dbReference type="PROSITE" id="PS00792">
    <property type="entry name" value="DHPS_1"/>
    <property type="match status" value="1"/>
</dbReference>
<feature type="domain" description="Pterin-binding" evidence="10">
    <location>
        <begin position="21"/>
        <end position="279"/>
    </location>
</feature>
<evidence type="ECO:0000256" key="5">
    <source>
        <dbReference type="ARBA" id="ARBA00022679"/>
    </source>
</evidence>
<dbReference type="Gene3D" id="3.20.20.20">
    <property type="entry name" value="Dihydropteroate synthase-like"/>
    <property type="match status" value="1"/>
</dbReference>
<evidence type="ECO:0000256" key="4">
    <source>
        <dbReference type="ARBA" id="ARBA00012458"/>
    </source>
</evidence>
<dbReference type="RefSeq" id="WP_143899662.1">
    <property type="nucleotide sequence ID" value="NZ_VJOL01000001.1"/>
</dbReference>
<evidence type="ECO:0000256" key="9">
    <source>
        <dbReference type="RuleBase" id="RU361205"/>
    </source>
</evidence>
<dbReference type="UniPathway" id="UPA00077">
    <property type="reaction ID" value="UER00156"/>
</dbReference>
<evidence type="ECO:0000313" key="11">
    <source>
        <dbReference type="EMBL" id="TSE32261.1"/>
    </source>
</evidence>
<evidence type="ECO:0000256" key="1">
    <source>
        <dbReference type="ARBA" id="ARBA00000012"/>
    </source>
</evidence>
<dbReference type="InterPro" id="IPR006390">
    <property type="entry name" value="DHP_synth_dom"/>
</dbReference>
<dbReference type="EMBL" id="VJOL01000001">
    <property type="protein sequence ID" value="TSE32261.1"/>
    <property type="molecule type" value="Genomic_DNA"/>
</dbReference>
<name>A0A554X8W3_9BURK</name>
<comment type="similarity">
    <text evidence="9">Belongs to the DHPS family.</text>
</comment>
<keyword evidence="12" id="KW-1185">Reference proteome</keyword>
<dbReference type="GO" id="GO:0005829">
    <property type="term" value="C:cytosol"/>
    <property type="evidence" value="ECO:0007669"/>
    <property type="project" value="TreeGrafter"/>
</dbReference>
<gene>
    <name evidence="11" type="primary">folP</name>
    <name evidence="11" type="ORF">Tther_00047</name>
</gene>
<dbReference type="EC" id="2.5.1.15" evidence="4 9"/>
<dbReference type="CDD" id="cd00739">
    <property type="entry name" value="DHPS"/>
    <property type="match status" value="1"/>
</dbReference>
<dbReference type="GO" id="GO:0046872">
    <property type="term" value="F:metal ion binding"/>
    <property type="evidence" value="ECO:0007669"/>
    <property type="project" value="UniProtKB-KW"/>
</dbReference>
<evidence type="ECO:0000256" key="2">
    <source>
        <dbReference type="ARBA" id="ARBA00001946"/>
    </source>
</evidence>
<organism evidence="11 12">
    <name type="scientific">Tepidimonas thermarum</name>
    <dbReference type="NCBI Taxonomy" id="335431"/>
    <lineage>
        <taxon>Bacteria</taxon>
        <taxon>Pseudomonadati</taxon>
        <taxon>Pseudomonadota</taxon>
        <taxon>Betaproteobacteria</taxon>
        <taxon>Burkholderiales</taxon>
        <taxon>Tepidimonas</taxon>
    </lineage>
</organism>
<dbReference type="Pfam" id="PF00809">
    <property type="entry name" value="Pterin_bind"/>
    <property type="match status" value="1"/>
</dbReference>
<dbReference type="SUPFAM" id="SSF51717">
    <property type="entry name" value="Dihydropteroate synthetase-like"/>
    <property type="match status" value="1"/>
</dbReference>
<dbReference type="PANTHER" id="PTHR20941:SF1">
    <property type="entry name" value="FOLIC ACID SYNTHESIS PROTEIN FOL1"/>
    <property type="match status" value="1"/>
</dbReference>
<evidence type="ECO:0000256" key="3">
    <source>
        <dbReference type="ARBA" id="ARBA00004763"/>
    </source>
</evidence>
<dbReference type="PANTHER" id="PTHR20941">
    <property type="entry name" value="FOLATE SYNTHESIS PROTEINS"/>
    <property type="match status" value="1"/>
</dbReference>
<dbReference type="InterPro" id="IPR045031">
    <property type="entry name" value="DHP_synth-like"/>
</dbReference>
<keyword evidence="5 9" id="KW-0808">Transferase</keyword>
<comment type="cofactor">
    <cofactor evidence="2 9">
        <name>Mg(2+)</name>
        <dbReference type="ChEBI" id="CHEBI:18420"/>
    </cofactor>
</comment>
<dbReference type="InterPro" id="IPR000489">
    <property type="entry name" value="Pterin-binding_dom"/>
</dbReference>
<comment type="catalytic activity">
    <reaction evidence="1">
        <text>(7,8-dihydropterin-6-yl)methyl diphosphate + 4-aminobenzoate = 7,8-dihydropteroate + diphosphate</text>
        <dbReference type="Rhea" id="RHEA:19949"/>
        <dbReference type="ChEBI" id="CHEBI:17836"/>
        <dbReference type="ChEBI" id="CHEBI:17839"/>
        <dbReference type="ChEBI" id="CHEBI:33019"/>
        <dbReference type="ChEBI" id="CHEBI:72950"/>
        <dbReference type="EC" id="2.5.1.15"/>
    </reaction>
</comment>
<evidence type="ECO:0000256" key="6">
    <source>
        <dbReference type="ARBA" id="ARBA00022723"/>
    </source>
</evidence>
<evidence type="ECO:0000256" key="7">
    <source>
        <dbReference type="ARBA" id="ARBA00022842"/>
    </source>
</evidence>